<reference evidence="3 4" key="1">
    <citation type="submission" date="2020-03" db="EMBL/GenBank/DDBJ databases">
        <title>WGS of actinomycetes isolated from Thailand.</title>
        <authorList>
            <person name="Thawai C."/>
        </authorList>
    </citation>
    <scope>NUCLEOTIDE SEQUENCE [LARGE SCALE GENOMIC DNA]</scope>
    <source>
        <strain evidence="3 4">SBST2-5</strain>
    </source>
</reference>
<comment type="caution">
    <text evidence="3">The sequence shown here is derived from an EMBL/GenBank/DDBJ whole genome shotgun (WGS) entry which is preliminary data.</text>
</comment>
<proteinExistence type="predicted"/>
<gene>
    <name evidence="3" type="ORF">HCJ93_18890</name>
</gene>
<feature type="compositionally biased region" description="Pro residues" evidence="1">
    <location>
        <begin position="82"/>
        <end position="96"/>
    </location>
</feature>
<evidence type="ECO:0000313" key="3">
    <source>
        <dbReference type="EMBL" id="NJP52058.1"/>
    </source>
</evidence>
<evidence type="ECO:0000313" key="4">
    <source>
        <dbReference type="Proteomes" id="UP000730591"/>
    </source>
</evidence>
<organism evidence="3 4">
    <name type="scientific">Streptomyces composti</name>
    <dbReference type="NCBI Taxonomy" id="2720025"/>
    <lineage>
        <taxon>Bacteria</taxon>
        <taxon>Bacillati</taxon>
        <taxon>Actinomycetota</taxon>
        <taxon>Actinomycetes</taxon>
        <taxon>Kitasatosporales</taxon>
        <taxon>Streptomycetaceae</taxon>
        <taxon>Streptomyces</taxon>
    </lineage>
</organism>
<sequence>MAAVAVLAFLLLVLAPGPAAQAGLTGVAVPGAVAASAVSADPSGVRPAADDAYMGSSPVVLRPPRDAGERSVPAGPLLFTPPYTPAIPPRPAPPAPVHGNAPPDAAHLPGDLGRAPPAASST</sequence>
<dbReference type="Proteomes" id="UP000730591">
    <property type="component" value="Unassembled WGS sequence"/>
</dbReference>
<feature type="chain" id="PRO_5045302986" evidence="2">
    <location>
        <begin position="23"/>
        <end position="122"/>
    </location>
</feature>
<feature type="region of interest" description="Disordered" evidence="1">
    <location>
        <begin position="40"/>
        <end position="122"/>
    </location>
</feature>
<name>A0ABX1AEU9_9ACTN</name>
<evidence type="ECO:0000256" key="2">
    <source>
        <dbReference type="SAM" id="SignalP"/>
    </source>
</evidence>
<dbReference type="EMBL" id="JAATEM010000022">
    <property type="protein sequence ID" value="NJP52058.1"/>
    <property type="molecule type" value="Genomic_DNA"/>
</dbReference>
<protein>
    <submittedName>
        <fullName evidence="3">Uncharacterized protein</fullName>
    </submittedName>
</protein>
<feature type="signal peptide" evidence="2">
    <location>
        <begin position="1"/>
        <end position="22"/>
    </location>
</feature>
<keyword evidence="2" id="KW-0732">Signal</keyword>
<keyword evidence="4" id="KW-1185">Reference proteome</keyword>
<evidence type="ECO:0000256" key="1">
    <source>
        <dbReference type="SAM" id="MobiDB-lite"/>
    </source>
</evidence>
<dbReference type="RefSeq" id="WP_167996900.1">
    <property type="nucleotide sequence ID" value="NZ_JAATEM010000022.1"/>
</dbReference>
<accession>A0ABX1AEU9</accession>